<dbReference type="EMBL" id="JYIV01000027">
    <property type="protein sequence ID" value="KJL21350.1"/>
    <property type="molecule type" value="Genomic_DNA"/>
</dbReference>
<protein>
    <submittedName>
        <fullName evidence="2">SnoaL-like domain protein</fullName>
    </submittedName>
</protein>
<dbReference type="RefSeq" id="WP_045264220.1">
    <property type="nucleotide sequence ID" value="NZ_JYIV01000027.1"/>
</dbReference>
<dbReference type="Gene3D" id="3.10.450.50">
    <property type="match status" value="1"/>
</dbReference>
<dbReference type="Proteomes" id="UP000033725">
    <property type="component" value="Unassembled WGS sequence"/>
</dbReference>
<dbReference type="CDD" id="cd00531">
    <property type="entry name" value="NTF2_like"/>
    <property type="match status" value="1"/>
</dbReference>
<gene>
    <name evidence="2" type="ORF">RN51_02366</name>
</gene>
<feature type="domain" description="SnoaL-like" evidence="1">
    <location>
        <begin position="9"/>
        <end position="123"/>
    </location>
</feature>
<dbReference type="InterPro" id="IPR037401">
    <property type="entry name" value="SnoaL-like"/>
</dbReference>
<evidence type="ECO:0000313" key="3">
    <source>
        <dbReference type="Proteomes" id="UP000033725"/>
    </source>
</evidence>
<dbReference type="Pfam" id="PF12680">
    <property type="entry name" value="SnoaL_2"/>
    <property type="match status" value="1"/>
</dbReference>
<name>A0A0F0KMJ0_9MICO</name>
<organism evidence="2 3">
    <name type="scientific">Microbacterium oxydans</name>
    <dbReference type="NCBI Taxonomy" id="82380"/>
    <lineage>
        <taxon>Bacteria</taxon>
        <taxon>Bacillati</taxon>
        <taxon>Actinomycetota</taxon>
        <taxon>Actinomycetes</taxon>
        <taxon>Micrococcales</taxon>
        <taxon>Microbacteriaceae</taxon>
        <taxon>Microbacterium</taxon>
    </lineage>
</organism>
<accession>A0A0F0KMJ0</accession>
<dbReference type="SUPFAM" id="SSF54427">
    <property type="entry name" value="NTF2-like"/>
    <property type="match status" value="1"/>
</dbReference>
<dbReference type="AlphaFoldDB" id="A0A0F0KMJ0"/>
<comment type="caution">
    <text evidence="2">The sequence shown here is derived from an EMBL/GenBank/DDBJ whole genome shotgun (WGS) entry which is preliminary data.</text>
</comment>
<dbReference type="PATRIC" id="fig|82380.10.peg.2379"/>
<evidence type="ECO:0000259" key="1">
    <source>
        <dbReference type="Pfam" id="PF12680"/>
    </source>
</evidence>
<reference evidence="2 3" key="1">
    <citation type="submission" date="2015-02" db="EMBL/GenBank/DDBJ databases">
        <title>Draft genome sequences of ten Microbacterium spp. with emphasis on heavy metal contaminated environments.</title>
        <authorList>
            <person name="Corretto E."/>
        </authorList>
    </citation>
    <scope>NUCLEOTIDE SEQUENCE [LARGE SCALE GENOMIC DNA]</scope>
    <source>
        <strain evidence="2 3">BEL163</strain>
    </source>
</reference>
<evidence type="ECO:0000313" key="2">
    <source>
        <dbReference type="EMBL" id="KJL21350.1"/>
    </source>
</evidence>
<sequence length="140" mass="15187">MSAIDVVGQYGAAMAAGDMEALSATFHPDAVWHQPGANQLSGDHVGPDAIIAHLGRFMQLSGGTFVLETDLATESGALVSATVRFRAQRQARDDGDQHVLDQHVLDQHGVDVFRVADDRIVEVWLMSEDQDAEDRFWGTA</sequence>
<dbReference type="OrthoDB" id="8375282at2"/>
<dbReference type="InterPro" id="IPR032710">
    <property type="entry name" value="NTF2-like_dom_sf"/>
</dbReference>
<proteinExistence type="predicted"/>